<evidence type="ECO:0000313" key="2">
    <source>
        <dbReference type="EnsemblPlants" id="OB01G25950.1"/>
    </source>
</evidence>
<feature type="region of interest" description="Disordered" evidence="1">
    <location>
        <begin position="147"/>
        <end position="191"/>
    </location>
</feature>
<accession>J3L039</accession>
<protein>
    <submittedName>
        <fullName evidence="2">Uncharacterized protein</fullName>
    </submittedName>
</protein>
<feature type="compositionally biased region" description="Low complexity" evidence="1">
    <location>
        <begin position="173"/>
        <end position="185"/>
    </location>
</feature>
<evidence type="ECO:0000313" key="3">
    <source>
        <dbReference type="Proteomes" id="UP000006038"/>
    </source>
</evidence>
<dbReference type="EnsemblPlants" id="OB01G25950.1">
    <property type="protein sequence ID" value="OB01G25950.1"/>
    <property type="gene ID" value="OB01G25950"/>
</dbReference>
<dbReference type="OMA" id="APEVNSM"/>
<name>J3L039_ORYBR</name>
<proteinExistence type="predicted"/>
<evidence type="ECO:0000256" key="1">
    <source>
        <dbReference type="SAM" id="MobiDB-lite"/>
    </source>
</evidence>
<sequence length="191" mass="20543">MDPNGSFPREAGSGRNEAYLSPLHEALRGTTAIPRFDAHDSSTISPIITPAPQESTTTVLPSHNYASYYPNMAPREQQVFLPRQRSFLTTPVGDYYNPSHQLQIMSTGAPPVTSLLRGDPFAVVHAHLSTTGALDSGPIFQSPAAAPEVNSMASGHPSEHQKPQHFVSSGAMSQQQRSLLGSSSRYAEPFG</sequence>
<dbReference type="Proteomes" id="UP000006038">
    <property type="component" value="Chromosome 1"/>
</dbReference>
<reference evidence="2" key="1">
    <citation type="journal article" date="2013" name="Nat. Commun.">
        <title>Whole-genome sequencing of Oryza brachyantha reveals mechanisms underlying Oryza genome evolution.</title>
        <authorList>
            <person name="Chen J."/>
            <person name="Huang Q."/>
            <person name="Gao D."/>
            <person name="Wang J."/>
            <person name="Lang Y."/>
            <person name="Liu T."/>
            <person name="Li B."/>
            <person name="Bai Z."/>
            <person name="Luis Goicoechea J."/>
            <person name="Liang C."/>
            <person name="Chen C."/>
            <person name="Zhang W."/>
            <person name="Sun S."/>
            <person name="Liao Y."/>
            <person name="Zhang X."/>
            <person name="Yang L."/>
            <person name="Song C."/>
            <person name="Wang M."/>
            <person name="Shi J."/>
            <person name="Liu G."/>
            <person name="Liu J."/>
            <person name="Zhou H."/>
            <person name="Zhou W."/>
            <person name="Yu Q."/>
            <person name="An N."/>
            <person name="Chen Y."/>
            <person name="Cai Q."/>
            <person name="Wang B."/>
            <person name="Liu B."/>
            <person name="Min J."/>
            <person name="Huang Y."/>
            <person name="Wu H."/>
            <person name="Li Z."/>
            <person name="Zhang Y."/>
            <person name="Yin Y."/>
            <person name="Song W."/>
            <person name="Jiang J."/>
            <person name="Jackson S.A."/>
            <person name="Wing R.A."/>
            <person name="Wang J."/>
            <person name="Chen M."/>
        </authorList>
    </citation>
    <scope>NUCLEOTIDE SEQUENCE [LARGE SCALE GENOMIC DNA]</scope>
    <source>
        <strain evidence="2">cv. IRGC 101232</strain>
    </source>
</reference>
<organism evidence="2">
    <name type="scientific">Oryza brachyantha</name>
    <name type="common">malo sina</name>
    <dbReference type="NCBI Taxonomy" id="4533"/>
    <lineage>
        <taxon>Eukaryota</taxon>
        <taxon>Viridiplantae</taxon>
        <taxon>Streptophyta</taxon>
        <taxon>Embryophyta</taxon>
        <taxon>Tracheophyta</taxon>
        <taxon>Spermatophyta</taxon>
        <taxon>Magnoliopsida</taxon>
        <taxon>Liliopsida</taxon>
        <taxon>Poales</taxon>
        <taxon>Poaceae</taxon>
        <taxon>BOP clade</taxon>
        <taxon>Oryzoideae</taxon>
        <taxon>Oryzeae</taxon>
        <taxon>Oryzinae</taxon>
        <taxon>Oryza</taxon>
    </lineage>
</organism>
<dbReference type="Gramene" id="OB01G25950.1">
    <property type="protein sequence ID" value="OB01G25950.1"/>
    <property type="gene ID" value="OB01G25950"/>
</dbReference>
<dbReference type="eggNOG" id="ENOG502R3MP">
    <property type="taxonomic scope" value="Eukaryota"/>
</dbReference>
<keyword evidence="3" id="KW-1185">Reference proteome</keyword>
<reference evidence="2" key="2">
    <citation type="submission" date="2013-04" db="UniProtKB">
        <authorList>
            <consortium name="EnsemblPlants"/>
        </authorList>
    </citation>
    <scope>IDENTIFICATION</scope>
</reference>
<dbReference type="HOGENOM" id="CLU_092213_0_0_1"/>
<dbReference type="AlphaFoldDB" id="J3L039"/>